<dbReference type="AlphaFoldDB" id="X1V8M2"/>
<proteinExistence type="predicted"/>
<feature type="non-terminal residue" evidence="1">
    <location>
        <position position="1"/>
    </location>
</feature>
<evidence type="ECO:0000313" key="1">
    <source>
        <dbReference type="EMBL" id="GAJ01610.1"/>
    </source>
</evidence>
<sequence>YMYMNPAYGCGCRDVFGTPQAVPNGGSILINWTLRVTA</sequence>
<reference evidence="1" key="1">
    <citation type="journal article" date="2014" name="Front. Microbiol.">
        <title>High frequency of phylogenetically diverse reductive dehalogenase-homologous genes in deep subseafloor sedimentary metagenomes.</title>
        <authorList>
            <person name="Kawai M."/>
            <person name="Futagami T."/>
            <person name="Toyoda A."/>
            <person name="Takaki Y."/>
            <person name="Nishi S."/>
            <person name="Hori S."/>
            <person name="Arai W."/>
            <person name="Tsubouchi T."/>
            <person name="Morono Y."/>
            <person name="Uchiyama I."/>
            <person name="Ito T."/>
            <person name="Fujiyama A."/>
            <person name="Inagaki F."/>
            <person name="Takami H."/>
        </authorList>
    </citation>
    <scope>NUCLEOTIDE SEQUENCE</scope>
    <source>
        <strain evidence="1">Expedition CK06-06</strain>
    </source>
</reference>
<gene>
    <name evidence="1" type="ORF">S12H4_33917</name>
</gene>
<name>X1V8M2_9ZZZZ</name>
<accession>X1V8M2</accession>
<dbReference type="EMBL" id="BARW01020030">
    <property type="protein sequence ID" value="GAJ01610.1"/>
    <property type="molecule type" value="Genomic_DNA"/>
</dbReference>
<protein>
    <submittedName>
        <fullName evidence="1">Uncharacterized protein</fullName>
    </submittedName>
</protein>
<comment type="caution">
    <text evidence="1">The sequence shown here is derived from an EMBL/GenBank/DDBJ whole genome shotgun (WGS) entry which is preliminary data.</text>
</comment>
<organism evidence="1">
    <name type="scientific">marine sediment metagenome</name>
    <dbReference type="NCBI Taxonomy" id="412755"/>
    <lineage>
        <taxon>unclassified sequences</taxon>
        <taxon>metagenomes</taxon>
        <taxon>ecological metagenomes</taxon>
    </lineage>
</organism>